<name>A0A6A5Q870_AMPQU</name>
<feature type="region of interest" description="Disordered" evidence="1">
    <location>
        <begin position="116"/>
        <end position="138"/>
    </location>
</feature>
<gene>
    <name evidence="2" type="ORF">BDU57DRAFT_533813</name>
</gene>
<feature type="compositionally biased region" description="Basic residues" evidence="1">
    <location>
        <begin position="1"/>
        <end position="12"/>
    </location>
</feature>
<keyword evidence="3" id="KW-1185">Reference proteome</keyword>
<organism evidence="2 3">
    <name type="scientific">Ampelomyces quisqualis</name>
    <name type="common">Powdery mildew agent</name>
    <dbReference type="NCBI Taxonomy" id="50730"/>
    <lineage>
        <taxon>Eukaryota</taxon>
        <taxon>Fungi</taxon>
        <taxon>Dikarya</taxon>
        <taxon>Ascomycota</taxon>
        <taxon>Pezizomycotina</taxon>
        <taxon>Dothideomycetes</taxon>
        <taxon>Pleosporomycetidae</taxon>
        <taxon>Pleosporales</taxon>
        <taxon>Pleosporineae</taxon>
        <taxon>Phaeosphaeriaceae</taxon>
        <taxon>Ampelomyces</taxon>
    </lineage>
</organism>
<accession>A0A6A5Q870</accession>
<feature type="compositionally biased region" description="Basic and acidic residues" evidence="1">
    <location>
        <begin position="13"/>
        <end position="33"/>
    </location>
</feature>
<feature type="compositionally biased region" description="Basic and acidic residues" evidence="1">
    <location>
        <begin position="45"/>
        <end position="58"/>
    </location>
</feature>
<dbReference type="AlphaFoldDB" id="A0A6A5Q870"/>
<evidence type="ECO:0000313" key="2">
    <source>
        <dbReference type="EMBL" id="KAF1910966.1"/>
    </source>
</evidence>
<dbReference type="Proteomes" id="UP000800096">
    <property type="component" value="Unassembled WGS sequence"/>
</dbReference>
<sequence length="138" mass="15671">MLVQIRHGHTKRVKDESEGKHIDLARDEDKKGVSGENTEGVGRNNKGDTDKDEEQDRGKAKKTPTRNEVDSSCKARDFRKATAQHMTPAKKGKTTYRGGWYTNLTLKIATPNTRRNVADATVHKERKQPKKYALLKRN</sequence>
<evidence type="ECO:0000256" key="1">
    <source>
        <dbReference type="SAM" id="MobiDB-lite"/>
    </source>
</evidence>
<evidence type="ECO:0000313" key="3">
    <source>
        <dbReference type="Proteomes" id="UP000800096"/>
    </source>
</evidence>
<proteinExistence type="predicted"/>
<feature type="region of interest" description="Disordered" evidence="1">
    <location>
        <begin position="1"/>
        <end position="73"/>
    </location>
</feature>
<protein>
    <submittedName>
        <fullName evidence="2">Uncharacterized protein</fullName>
    </submittedName>
</protein>
<dbReference type="EMBL" id="ML979148">
    <property type="protein sequence ID" value="KAF1910966.1"/>
    <property type="molecule type" value="Genomic_DNA"/>
</dbReference>
<feature type="compositionally biased region" description="Basic residues" evidence="1">
    <location>
        <begin position="124"/>
        <end position="138"/>
    </location>
</feature>
<reference evidence="2" key="1">
    <citation type="journal article" date="2020" name="Stud. Mycol.">
        <title>101 Dothideomycetes genomes: a test case for predicting lifestyles and emergence of pathogens.</title>
        <authorList>
            <person name="Haridas S."/>
            <person name="Albert R."/>
            <person name="Binder M."/>
            <person name="Bloem J."/>
            <person name="Labutti K."/>
            <person name="Salamov A."/>
            <person name="Andreopoulos B."/>
            <person name="Baker S."/>
            <person name="Barry K."/>
            <person name="Bills G."/>
            <person name="Bluhm B."/>
            <person name="Cannon C."/>
            <person name="Castanera R."/>
            <person name="Culley D."/>
            <person name="Daum C."/>
            <person name="Ezra D."/>
            <person name="Gonzalez J."/>
            <person name="Henrissat B."/>
            <person name="Kuo A."/>
            <person name="Liang C."/>
            <person name="Lipzen A."/>
            <person name="Lutzoni F."/>
            <person name="Magnuson J."/>
            <person name="Mondo S."/>
            <person name="Nolan M."/>
            <person name="Ohm R."/>
            <person name="Pangilinan J."/>
            <person name="Park H.-J."/>
            <person name="Ramirez L."/>
            <person name="Alfaro M."/>
            <person name="Sun H."/>
            <person name="Tritt A."/>
            <person name="Yoshinaga Y."/>
            <person name="Zwiers L.-H."/>
            <person name="Turgeon B."/>
            <person name="Goodwin S."/>
            <person name="Spatafora J."/>
            <person name="Crous P."/>
            <person name="Grigoriev I."/>
        </authorList>
    </citation>
    <scope>NUCLEOTIDE SEQUENCE</scope>
    <source>
        <strain evidence="2">HMLAC05119</strain>
    </source>
</reference>